<evidence type="ECO:0000256" key="2">
    <source>
        <dbReference type="ARBA" id="ARBA00022448"/>
    </source>
</evidence>
<dbReference type="PANTHER" id="PTHR30085">
    <property type="entry name" value="AMINO ACID ABC TRANSPORTER PERMEASE"/>
    <property type="match status" value="1"/>
</dbReference>
<name>A0A6I3IJC0_9MICO</name>
<evidence type="ECO:0000259" key="5">
    <source>
        <dbReference type="SMART" id="SM00062"/>
    </source>
</evidence>
<protein>
    <submittedName>
        <fullName evidence="6">Transporter substrate-binding domain-containing protein</fullName>
    </submittedName>
</protein>
<dbReference type="InterPro" id="IPR001638">
    <property type="entry name" value="Solute-binding_3/MltF_N"/>
</dbReference>
<dbReference type="SUPFAM" id="SSF53850">
    <property type="entry name" value="Periplasmic binding protein-like II"/>
    <property type="match status" value="1"/>
</dbReference>
<dbReference type="Gene3D" id="3.40.190.10">
    <property type="entry name" value="Periplasmic binding protein-like II"/>
    <property type="match status" value="2"/>
</dbReference>
<reference evidence="6 7" key="1">
    <citation type="submission" date="2019-11" db="EMBL/GenBank/DDBJ databases">
        <title>Whole genome sequencing identifies a novel species of the genus Arsenicicoccus isolated from human blood.</title>
        <authorList>
            <person name="Jeong J.H."/>
            <person name="Kweon O.J."/>
            <person name="Kim H.R."/>
            <person name="Kim T.-H."/>
            <person name="Ha S.-M."/>
            <person name="Lee M.-K."/>
        </authorList>
    </citation>
    <scope>NUCLEOTIDE SEQUENCE [LARGE SCALE GENOMIC DNA]</scope>
    <source>
        <strain evidence="6 7">MKL-02</strain>
    </source>
</reference>
<evidence type="ECO:0000256" key="1">
    <source>
        <dbReference type="ARBA" id="ARBA00010333"/>
    </source>
</evidence>
<comment type="similarity">
    <text evidence="1">Belongs to the bacterial solute-binding protein 3 family.</text>
</comment>
<dbReference type="EMBL" id="WLVL01000040">
    <property type="protein sequence ID" value="MTB72753.1"/>
    <property type="molecule type" value="Genomic_DNA"/>
</dbReference>
<organism evidence="6 7">
    <name type="scientific">Arsenicicoccus cauae</name>
    <dbReference type="NCBI Taxonomy" id="2663847"/>
    <lineage>
        <taxon>Bacteria</taxon>
        <taxon>Bacillati</taxon>
        <taxon>Actinomycetota</taxon>
        <taxon>Actinomycetes</taxon>
        <taxon>Micrococcales</taxon>
        <taxon>Intrasporangiaceae</taxon>
        <taxon>Arsenicicoccus</taxon>
    </lineage>
</organism>
<gene>
    <name evidence="6" type="ORF">GGG17_12420</name>
</gene>
<keyword evidence="3" id="KW-0732">Signal</keyword>
<dbReference type="Proteomes" id="UP000431092">
    <property type="component" value="Unassembled WGS sequence"/>
</dbReference>
<dbReference type="InterPro" id="IPR051455">
    <property type="entry name" value="Bact_solute-bind_prot3"/>
</dbReference>
<evidence type="ECO:0000256" key="3">
    <source>
        <dbReference type="ARBA" id="ARBA00022729"/>
    </source>
</evidence>
<sequence length="310" mass="32636">MMPVTGPRRGPFRPAVPGSCPRADRLATDHPEERTAMPRTPRPRRRRAAGLALATVAALVTAACGRDSLVVGVSYDRPGLGLRVLRDQSGFESELARDLAARLGYPGKKDVNLSNVPEPRATPTNGAVPYDLLVAAYPTGTTPPAGVRLVGPYLRGGQDIAVRAGEQGQVTPRSLAGRRVCLVDGTHLARAAATTFPGAKLALRRTLSTCLTELRQGTVDAVSDEGLALRGYASEAPFRGSIRVVGADMGTIDYYVRVTDEDAALCGRVKTALEESIKDGSWARLYADQLVKTGVVGSVPAPPSPVTGCS</sequence>
<dbReference type="GO" id="GO:0006865">
    <property type="term" value="P:amino acid transport"/>
    <property type="evidence" value="ECO:0007669"/>
    <property type="project" value="TreeGrafter"/>
</dbReference>
<keyword evidence="2" id="KW-0813">Transport</keyword>
<keyword evidence="7" id="KW-1185">Reference proteome</keyword>
<feature type="domain" description="Solute-binding protein family 3/N-terminal" evidence="5">
    <location>
        <begin position="68"/>
        <end position="292"/>
    </location>
</feature>
<accession>A0A6I3IJC0</accession>
<dbReference type="Pfam" id="PF00497">
    <property type="entry name" value="SBP_bac_3"/>
    <property type="match status" value="1"/>
</dbReference>
<dbReference type="AlphaFoldDB" id="A0A6I3IJC0"/>
<dbReference type="SMART" id="SM00062">
    <property type="entry name" value="PBPb"/>
    <property type="match status" value="1"/>
</dbReference>
<proteinExistence type="inferred from homology"/>
<feature type="region of interest" description="Disordered" evidence="4">
    <location>
        <begin position="1"/>
        <end position="45"/>
    </location>
</feature>
<comment type="caution">
    <text evidence="6">The sequence shown here is derived from an EMBL/GenBank/DDBJ whole genome shotgun (WGS) entry which is preliminary data.</text>
</comment>
<evidence type="ECO:0000313" key="7">
    <source>
        <dbReference type="Proteomes" id="UP000431092"/>
    </source>
</evidence>
<dbReference type="PANTHER" id="PTHR30085:SF6">
    <property type="entry name" value="ABC TRANSPORTER GLUTAMINE-BINDING PROTEIN GLNH"/>
    <property type="match status" value="1"/>
</dbReference>
<feature type="compositionally biased region" description="Basic and acidic residues" evidence="4">
    <location>
        <begin position="22"/>
        <end position="36"/>
    </location>
</feature>
<dbReference type="GO" id="GO:0030288">
    <property type="term" value="C:outer membrane-bounded periplasmic space"/>
    <property type="evidence" value="ECO:0007669"/>
    <property type="project" value="TreeGrafter"/>
</dbReference>
<evidence type="ECO:0000313" key="6">
    <source>
        <dbReference type="EMBL" id="MTB72753.1"/>
    </source>
</evidence>
<dbReference type="GO" id="GO:0005576">
    <property type="term" value="C:extracellular region"/>
    <property type="evidence" value="ECO:0007669"/>
    <property type="project" value="TreeGrafter"/>
</dbReference>
<evidence type="ECO:0000256" key="4">
    <source>
        <dbReference type="SAM" id="MobiDB-lite"/>
    </source>
</evidence>